<gene>
    <name evidence="4" type="primary">rfbD</name>
    <name evidence="4" type="ORF">FPL14_11320</name>
</gene>
<feature type="domain" description="RmlD-like substrate binding" evidence="3">
    <location>
        <begin position="12"/>
        <end position="288"/>
    </location>
</feature>
<evidence type="ECO:0000256" key="2">
    <source>
        <dbReference type="RuleBase" id="RU364082"/>
    </source>
</evidence>
<dbReference type="PANTHER" id="PTHR10491:SF4">
    <property type="entry name" value="METHIONINE ADENOSYLTRANSFERASE 2 SUBUNIT BETA"/>
    <property type="match status" value="1"/>
</dbReference>
<protein>
    <recommendedName>
        <fullName evidence="2">dTDP-4-dehydrorhamnose reductase</fullName>
        <ecNumber evidence="2">1.1.1.133</ecNumber>
    </recommendedName>
</protein>
<comment type="function">
    <text evidence="2">Catalyzes the reduction of dTDP-6-deoxy-L-lyxo-4-hexulose to yield dTDP-L-rhamnose.</text>
</comment>
<evidence type="ECO:0000256" key="1">
    <source>
        <dbReference type="ARBA" id="ARBA00010944"/>
    </source>
</evidence>
<dbReference type="NCBIfam" id="TIGR01214">
    <property type="entry name" value="rmlD"/>
    <property type="match status" value="1"/>
</dbReference>
<dbReference type="FunFam" id="3.40.50.720:FF:000159">
    <property type="entry name" value="dTDP-4-dehydrorhamnose reductase"/>
    <property type="match status" value="1"/>
</dbReference>
<dbReference type="CDD" id="cd05254">
    <property type="entry name" value="dTDP_HR_like_SDR_e"/>
    <property type="match status" value="1"/>
</dbReference>
<evidence type="ECO:0000313" key="5">
    <source>
        <dbReference type="Proteomes" id="UP000515679"/>
    </source>
</evidence>
<accession>A0A7G5BXM5</accession>
<dbReference type="GO" id="GO:0019305">
    <property type="term" value="P:dTDP-rhamnose biosynthetic process"/>
    <property type="evidence" value="ECO:0007669"/>
    <property type="project" value="UniProtKB-UniPathway"/>
</dbReference>
<proteinExistence type="inferred from homology"/>
<dbReference type="InterPro" id="IPR005913">
    <property type="entry name" value="dTDP_dehydrorham_reduct"/>
</dbReference>
<evidence type="ECO:0000259" key="3">
    <source>
        <dbReference type="Pfam" id="PF04321"/>
    </source>
</evidence>
<dbReference type="SUPFAM" id="SSF51735">
    <property type="entry name" value="NAD(P)-binding Rossmann-fold domains"/>
    <property type="match status" value="1"/>
</dbReference>
<sequence>MSGLDRVSIQPTVLVTGASGQLGQELARLEDDQLRIIGKSRAELDIADAKQCHLLIAEWKPDVVIHAAAYTAVDRAETEPDRAHAINVMGTHNVAEAAEAVGAKFCYISTDYVFDGMGTKPYEAFHPTGPLSVYGRTKLEGEQAAASASSKLFVVRTSWLYGKYGKNFARTMLQLASDRQELAVVNDQVGAPTYTYDLARFLAMLVTSDKYGTYHASNAGGCTWYDFAKAIFEEAGMSDIKVTPCSTSQFPRPAPRPAYSVLSSAAMIEAGFQPLRHWREALRDFLTNSGGAFEDTSYIFPRDP</sequence>
<dbReference type="GO" id="GO:0008831">
    <property type="term" value="F:dTDP-4-dehydrorhamnose reductase activity"/>
    <property type="evidence" value="ECO:0007669"/>
    <property type="project" value="UniProtKB-EC"/>
</dbReference>
<comment type="similarity">
    <text evidence="1 2">Belongs to the dTDP-4-dehydrorhamnose reductase family.</text>
</comment>
<dbReference type="EMBL" id="CP041969">
    <property type="protein sequence ID" value="QMV41709.1"/>
    <property type="molecule type" value="Genomic_DNA"/>
</dbReference>
<dbReference type="UniPathway" id="UPA00124"/>
<dbReference type="InterPro" id="IPR029903">
    <property type="entry name" value="RmlD-like-bd"/>
</dbReference>
<keyword evidence="2" id="KW-0521">NADP</keyword>
<dbReference type="EC" id="1.1.1.133" evidence="2"/>
<dbReference type="Gene3D" id="3.90.25.10">
    <property type="entry name" value="UDP-galactose 4-epimerase, domain 1"/>
    <property type="match status" value="1"/>
</dbReference>
<comment type="pathway">
    <text evidence="2">Carbohydrate biosynthesis; dTDP-L-rhamnose biosynthesis.</text>
</comment>
<reference evidence="4 5" key="1">
    <citation type="submission" date="2019-07" db="EMBL/GenBank/DDBJ databases">
        <authorList>
            <person name="Kim J.K."/>
            <person name="Cheong H.-M."/>
            <person name="Choi Y."/>
            <person name="Hwang K.J."/>
            <person name="Lee S."/>
            <person name="Choi C."/>
        </authorList>
    </citation>
    <scope>NUCLEOTIDE SEQUENCE [LARGE SCALE GENOMIC DNA]</scope>
    <source>
        <strain evidence="4 5">KS 22</strain>
    </source>
</reference>
<dbReference type="Pfam" id="PF04321">
    <property type="entry name" value="RmlD_sub_bind"/>
    <property type="match status" value="1"/>
</dbReference>
<dbReference type="RefSeq" id="WP_182303048.1">
    <property type="nucleotide sequence ID" value="NZ_CP041969.1"/>
</dbReference>
<organism evidence="4 5">
    <name type="scientific">Cohnella cholangitidis</name>
    <dbReference type="NCBI Taxonomy" id="2598458"/>
    <lineage>
        <taxon>Bacteria</taxon>
        <taxon>Bacillati</taxon>
        <taxon>Bacillota</taxon>
        <taxon>Bacilli</taxon>
        <taxon>Bacillales</taxon>
        <taxon>Paenibacillaceae</taxon>
        <taxon>Cohnella</taxon>
    </lineage>
</organism>
<dbReference type="Gene3D" id="3.40.50.720">
    <property type="entry name" value="NAD(P)-binding Rossmann-like Domain"/>
    <property type="match status" value="1"/>
</dbReference>
<evidence type="ECO:0000313" key="4">
    <source>
        <dbReference type="EMBL" id="QMV41709.1"/>
    </source>
</evidence>
<dbReference type="PANTHER" id="PTHR10491">
    <property type="entry name" value="DTDP-4-DEHYDRORHAMNOSE REDUCTASE"/>
    <property type="match status" value="1"/>
</dbReference>
<dbReference type="InterPro" id="IPR036291">
    <property type="entry name" value="NAD(P)-bd_dom_sf"/>
</dbReference>
<name>A0A7G5BXM5_9BACL</name>
<keyword evidence="2 4" id="KW-0560">Oxidoreductase</keyword>
<dbReference type="Proteomes" id="UP000515679">
    <property type="component" value="Chromosome"/>
</dbReference>
<dbReference type="AlphaFoldDB" id="A0A7G5BXM5"/>
<dbReference type="KEGG" id="cchl:FPL14_11320"/>
<keyword evidence="5" id="KW-1185">Reference proteome</keyword>
<dbReference type="GO" id="GO:0005829">
    <property type="term" value="C:cytosol"/>
    <property type="evidence" value="ECO:0007669"/>
    <property type="project" value="TreeGrafter"/>
</dbReference>